<dbReference type="AlphaFoldDB" id="A0A816QJN5"/>
<dbReference type="Proteomes" id="UP001295469">
    <property type="component" value="Chromosome C06"/>
</dbReference>
<feature type="compositionally biased region" description="Low complexity" evidence="1">
    <location>
        <begin position="28"/>
        <end position="41"/>
    </location>
</feature>
<feature type="compositionally biased region" description="Polar residues" evidence="1">
    <location>
        <begin position="17"/>
        <end position="27"/>
    </location>
</feature>
<feature type="region of interest" description="Disordered" evidence="1">
    <location>
        <begin position="215"/>
        <end position="254"/>
    </location>
</feature>
<accession>A0A816QJN5</accession>
<feature type="compositionally biased region" description="Polar residues" evidence="1">
    <location>
        <begin position="225"/>
        <end position="241"/>
    </location>
</feature>
<sequence length="374" mass="40998">MDLPEIPHFRKKDSPPLCNNNHDSTALSSTTTPPSPNNYNSHDSIAPLSTTVPLPSSCDDGLFGVVPANSDQEPKESQPPETPQTQPDVPHQTEETMEEEPVLFVPSMGAWTKPLVLKFPPPCTPPEPSTPCSYDPQLVQSQIEKFWPSLEKSINLTKKKSSLKVPSLPNLPVTKFPPPKLKENGSLRFPWAARMNPATRNLYRASRPTFRLDGTPEIIIPTKPGASSTHINSSPATTDSVSPRVALPHKDNSATYKSLPDAKVTYSSTLAGTSSAHTSFQVMDDAPSEITMNEGTALSENDPLKMTPLSTESIQEVSNMESNFHITEQMDEFGSMTRGGQLIKPTQKYQDMGWMTVCGRGKRGRRGRGSYQAQ</sequence>
<gene>
    <name evidence="2" type="ORF">DARMORV10_C06P39980.1</name>
</gene>
<protein>
    <submittedName>
        <fullName evidence="2">(rape) hypothetical protein</fullName>
    </submittedName>
</protein>
<organism evidence="2">
    <name type="scientific">Brassica napus</name>
    <name type="common">Rape</name>
    <dbReference type="NCBI Taxonomy" id="3708"/>
    <lineage>
        <taxon>Eukaryota</taxon>
        <taxon>Viridiplantae</taxon>
        <taxon>Streptophyta</taxon>
        <taxon>Embryophyta</taxon>
        <taxon>Tracheophyta</taxon>
        <taxon>Spermatophyta</taxon>
        <taxon>Magnoliopsida</taxon>
        <taxon>eudicotyledons</taxon>
        <taxon>Gunneridae</taxon>
        <taxon>Pentapetalae</taxon>
        <taxon>rosids</taxon>
        <taxon>malvids</taxon>
        <taxon>Brassicales</taxon>
        <taxon>Brassicaceae</taxon>
        <taxon>Brassiceae</taxon>
        <taxon>Brassica</taxon>
    </lineage>
</organism>
<dbReference type="EMBL" id="HG994370">
    <property type="protein sequence ID" value="CAF2062747.1"/>
    <property type="molecule type" value="Genomic_DNA"/>
</dbReference>
<name>A0A816QJN5_BRANA</name>
<feature type="region of interest" description="Disordered" evidence="1">
    <location>
        <begin position="1"/>
        <end position="98"/>
    </location>
</feature>
<evidence type="ECO:0000313" key="2">
    <source>
        <dbReference type="EMBL" id="CAF2062747.1"/>
    </source>
</evidence>
<feature type="compositionally biased region" description="Basic and acidic residues" evidence="1">
    <location>
        <begin position="1"/>
        <end position="14"/>
    </location>
</feature>
<proteinExistence type="predicted"/>
<evidence type="ECO:0000256" key="1">
    <source>
        <dbReference type="SAM" id="MobiDB-lite"/>
    </source>
</evidence>
<reference evidence="2" key="1">
    <citation type="submission" date="2021-01" db="EMBL/GenBank/DDBJ databases">
        <authorList>
            <consortium name="Genoscope - CEA"/>
            <person name="William W."/>
        </authorList>
    </citation>
    <scope>NUCLEOTIDE SEQUENCE</scope>
</reference>